<accession>A0A650CNS6</accession>
<protein>
    <recommendedName>
        <fullName evidence="3">ArsA HSP20-like domain-containing protein</fullName>
    </recommendedName>
</protein>
<proteinExistence type="predicted"/>
<evidence type="ECO:0000313" key="2">
    <source>
        <dbReference type="Proteomes" id="UP000423396"/>
    </source>
</evidence>
<dbReference type="Proteomes" id="UP000423396">
    <property type="component" value="Chromosome"/>
</dbReference>
<name>A0A650CNS6_9CREN</name>
<dbReference type="OrthoDB" id="37046at2157"/>
<dbReference type="InterPro" id="IPR008978">
    <property type="entry name" value="HSP20-like_chaperone"/>
</dbReference>
<dbReference type="RefSeq" id="WP_156006046.1">
    <property type="nucleotide sequence ID" value="NZ_CP045483.1"/>
</dbReference>
<dbReference type="SUPFAM" id="SSF49764">
    <property type="entry name" value="HSP20-like chaperones"/>
    <property type="match status" value="1"/>
</dbReference>
<sequence length="123" mass="14548">MPVFKDLDELIRYLISKQEEEFKQIEQEIKREFAEVENFIKSRSPLYSVEELQDCYKYVIDMPKADTSSLKITSSENTIRVYCKTKSGNTYYLKFTIPPDADPNSVEVTRHKWLIVITVKKKQ</sequence>
<keyword evidence="2" id="KW-1185">Reference proteome</keyword>
<dbReference type="CDD" id="cd00298">
    <property type="entry name" value="ACD_sHsps_p23-like"/>
    <property type="match status" value="1"/>
</dbReference>
<dbReference type="KEGG" id="sazo:D1868_04750"/>
<organism evidence="1 2">
    <name type="scientific">Stygiolobus azoricus</name>
    <dbReference type="NCBI Taxonomy" id="41675"/>
    <lineage>
        <taxon>Archaea</taxon>
        <taxon>Thermoproteota</taxon>
        <taxon>Thermoprotei</taxon>
        <taxon>Sulfolobales</taxon>
        <taxon>Sulfolobaceae</taxon>
        <taxon>Stygiolobus</taxon>
    </lineage>
</organism>
<gene>
    <name evidence="1" type="ORF">D1868_04750</name>
</gene>
<dbReference type="EMBL" id="CP045483">
    <property type="protein sequence ID" value="QGR19355.1"/>
    <property type="molecule type" value="Genomic_DNA"/>
</dbReference>
<evidence type="ECO:0008006" key="3">
    <source>
        <dbReference type="Google" id="ProtNLM"/>
    </source>
</evidence>
<dbReference type="Gene3D" id="2.60.40.790">
    <property type="match status" value="1"/>
</dbReference>
<reference evidence="1 2" key="1">
    <citation type="submission" date="2019-10" db="EMBL/GenBank/DDBJ databases">
        <title>Genome Sequences from Six Type Strain Members of the Archaeal Family Sulfolobaceae: Acidianus ambivalens, Acidianus infernus, Metallosphaera prunae, Stygiolobus azoricus, Sulfolobus metallicus, and Sulfurisphaera ohwakuensis.</title>
        <authorList>
            <person name="Counts J.A."/>
            <person name="Kelly R.M."/>
        </authorList>
    </citation>
    <scope>NUCLEOTIDE SEQUENCE [LARGE SCALE GENOMIC DNA]</scope>
    <source>
        <strain evidence="1 2">FC6</strain>
    </source>
</reference>
<dbReference type="GeneID" id="42798356"/>
<evidence type="ECO:0000313" key="1">
    <source>
        <dbReference type="EMBL" id="QGR19355.1"/>
    </source>
</evidence>
<dbReference type="AlphaFoldDB" id="A0A650CNS6"/>